<evidence type="ECO:0000259" key="19">
    <source>
        <dbReference type="PROSITE" id="PS50287"/>
    </source>
</evidence>
<evidence type="ECO:0000256" key="4">
    <source>
        <dbReference type="ARBA" id="ARBA00022514"/>
    </source>
</evidence>
<keyword evidence="10 16" id="KW-1133">Transmembrane helix</keyword>
<dbReference type="SUPFAM" id="SSF56487">
    <property type="entry name" value="SRCR-like"/>
    <property type="match status" value="1"/>
</dbReference>
<dbReference type="Gene3D" id="2.10.25.10">
    <property type="entry name" value="Laminin"/>
    <property type="match status" value="1"/>
</dbReference>
<dbReference type="InterPro" id="IPR000742">
    <property type="entry name" value="EGF"/>
</dbReference>
<evidence type="ECO:0000256" key="7">
    <source>
        <dbReference type="ARBA" id="ARBA00022692"/>
    </source>
</evidence>
<dbReference type="SMART" id="SM00181">
    <property type="entry name" value="EGF"/>
    <property type="match status" value="1"/>
</dbReference>
<accession>A0A8K0EHQ3</accession>
<dbReference type="GO" id="GO:0016020">
    <property type="term" value="C:membrane"/>
    <property type="evidence" value="ECO:0007669"/>
    <property type="project" value="UniProtKB-SubCell"/>
</dbReference>
<keyword evidence="5" id="KW-0964">Secreted</keyword>
<feature type="domain" description="SRCR" evidence="19">
    <location>
        <begin position="112"/>
        <end position="221"/>
    </location>
</feature>
<dbReference type="InterPro" id="IPR001190">
    <property type="entry name" value="SRCR"/>
</dbReference>
<evidence type="ECO:0000256" key="9">
    <source>
        <dbReference type="ARBA" id="ARBA00022737"/>
    </source>
</evidence>
<dbReference type="AlphaFoldDB" id="A0A8K0EHQ3"/>
<feature type="domain" description="THD" evidence="18">
    <location>
        <begin position="264"/>
        <end position="386"/>
    </location>
</feature>
<dbReference type="PROSITE" id="PS01186">
    <property type="entry name" value="EGF_2"/>
    <property type="match status" value="1"/>
</dbReference>
<dbReference type="Proteomes" id="UP000838412">
    <property type="component" value="Chromosome 17"/>
</dbReference>
<dbReference type="InterPro" id="IPR008983">
    <property type="entry name" value="Tumour_necrosis_fac-like_dom"/>
</dbReference>
<evidence type="ECO:0000256" key="5">
    <source>
        <dbReference type="ARBA" id="ARBA00022525"/>
    </source>
</evidence>
<organism evidence="20 21">
    <name type="scientific">Branchiostoma lanceolatum</name>
    <name type="common">Common lancelet</name>
    <name type="synonym">Amphioxus lanceolatum</name>
    <dbReference type="NCBI Taxonomy" id="7740"/>
    <lineage>
        <taxon>Eukaryota</taxon>
        <taxon>Metazoa</taxon>
        <taxon>Chordata</taxon>
        <taxon>Cephalochordata</taxon>
        <taxon>Leptocardii</taxon>
        <taxon>Amphioxiformes</taxon>
        <taxon>Branchiostomatidae</taxon>
        <taxon>Branchiostoma</taxon>
    </lineage>
</organism>
<dbReference type="InterPro" id="IPR051748">
    <property type="entry name" value="TNF_Ligand_Superfamily"/>
</dbReference>
<dbReference type="Pfam" id="PF00229">
    <property type="entry name" value="TNF"/>
    <property type="match status" value="1"/>
</dbReference>
<dbReference type="PANTHER" id="PTHR15151:SF24">
    <property type="entry name" value="A PROLIFERATION-INDUCING LIGAND-LIKE PROTEIN-RELATED"/>
    <property type="match status" value="1"/>
</dbReference>
<dbReference type="EMBL" id="OV696702">
    <property type="protein sequence ID" value="CAH1248830.1"/>
    <property type="molecule type" value="Genomic_DNA"/>
</dbReference>
<dbReference type="GO" id="GO:0005509">
    <property type="term" value="F:calcium ion binding"/>
    <property type="evidence" value="ECO:0007669"/>
    <property type="project" value="InterPro"/>
</dbReference>
<evidence type="ECO:0000256" key="2">
    <source>
        <dbReference type="ARBA" id="ARBA00004613"/>
    </source>
</evidence>
<reference evidence="20" key="1">
    <citation type="submission" date="2022-01" db="EMBL/GenBank/DDBJ databases">
        <authorList>
            <person name="Braso-Vives M."/>
        </authorList>
    </citation>
    <scope>NUCLEOTIDE SEQUENCE</scope>
</reference>
<evidence type="ECO:0000256" key="10">
    <source>
        <dbReference type="ARBA" id="ARBA00022989"/>
    </source>
</evidence>
<dbReference type="PROSITE" id="PS50026">
    <property type="entry name" value="EGF_3"/>
    <property type="match status" value="1"/>
</dbReference>
<dbReference type="SUPFAM" id="SSF49842">
    <property type="entry name" value="TNF-like"/>
    <property type="match status" value="1"/>
</dbReference>
<keyword evidence="8" id="KW-0732">Signal</keyword>
<evidence type="ECO:0000256" key="6">
    <source>
        <dbReference type="ARBA" id="ARBA00022536"/>
    </source>
</evidence>
<keyword evidence="13" id="KW-0325">Glycoprotein</keyword>
<proteinExistence type="inferred from homology"/>
<feature type="domain" description="EGF-like" evidence="17">
    <location>
        <begin position="222"/>
        <end position="258"/>
    </location>
</feature>
<evidence type="ECO:0000259" key="18">
    <source>
        <dbReference type="PROSITE" id="PS50049"/>
    </source>
</evidence>
<keyword evidence="21" id="KW-1185">Reference proteome</keyword>
<keyword evidence="11 16" id="KW-0472">Membrane</keyword>
<evidence type="ECO:0000256" key="15">
    <source>
        <dbReference type="PROSITE-ProRule" id="PRU00196"/>
    </source>
</evidence>
<dbReference type="PRINTS" id="PR00010">
    <property type="entry name" value="EGFBLOOD"/>
</dbReference>
<evidence type="ECO:0000256" key="12">
    <source>
        <dbReference type="ARBA" id="ARBA00023157"/>
    </source>
</evidence>
<comment type="similarity">
    <text evidence="3">Belongs to the tumor necrosis factor family.</text>
</comment>
<dbReference type="PROSITE" id="PS00010">
    <property type="entry name" value="ASX_HYDROXYL"/>
    <property type="match status" value="1"/>
</dbReference>
<dbReference type="InterPro" id="IPR000152">
    <property type="entry name" value="EGF-type_Asp/Asn_hydroxyl_site"/>
</dbReference>
<dbReference type="GO" id="GO:0005615">
    <property type="term" value="C:extracellular space"/>
    <property type="evidence" value="ECO:0007669"/>
    <property type="project" value="UniProtKB-KW"/>
</dbReference>
<comment type="caution">
    <text evidence="15">Lacks conserved residue(s) required for the propagation of feature annotation.</text>
</comment>
<evidence type="ECO:0000256" key="8">
    <source>
        <dbReference type="ARBA" id="ARBA00022729"/>
    </source>
</evidence>
<dbReference type="Gene3D" id="3.10.250.10">
    <property type="entry name" value="SRCR-like domain"/>
    <property type="match status" value="1"/>
</dbReference>
<dbReference type="GO" id="GO:0006955">
    <property type="term" value="P:immune response"/>
    <property type="evidence" value="ECO:0007669"/>
    <property type="project" value="InterPro"/>
</dbReference>
<keyword evidence="12 15" id="KW-1015">Disulfide bond</keyword>
<evidence type="ECO:0000259" key="17">
    <source>
        <dbReference type="PROSITE" id="PS50026"/>
    </source>
</evidence>
<dbReference type="PANTHER" id="PTHR15151">
    <property type="entry name" value="PROTEIN EIGER"/>
    <property type="match status" value="1"/>
</dbReference>
<gene>
    <name evidence="20" type="primary">CD163</name>
    <name evidence="20" type="ORF">BLAG_LOCUS10130</name>
</gene>
<dbReference type="InterPro" id="IPR006052">
    <property type="entry name" value="TNF_dom"/>
</dbReference>
<keyword evidence="9" id="KW-0677">Repeat</keyword>
<evidence type="ECO:0000256" key="3">
    <source>
        <dbReference type="ARBA" id="ARBA00008670"/>
    </source>
</evidence>
<protein>
    <submittedName>
        <fullName evidence="20">CD163 protein</fullName>
    </submittedName>
</protein>
<evidence type="ECO:0000256" key="13">
    <source>
        <dbReference type="ARBA" id="ARBA00023180"/>
    </source>
</evidence>
<keyword evidence="6 14" id="KW-0245">EGF-like domain</keyword>
<feature type="transmembrane region" description="Helical" evidence="16">
    <location>
        <begin position="28"/>
        <end position="50"/>
    </location>
</feature>
<evidence type="ECO:0000256" key="14">
    <source>
        <dbReference type="PROSITE-ProRule" id="PRU00076"/>
    </source>
</evidence>
<name>A0A8K0EHQ3_BRALA</name>
<dbReference type="GO" id="GO:0005125">
    <property type="term" value="F:cytokine activity"/>
    <property type="evidence" value="ECO:0007669"/>
    <property type="project" value="UniProtKB-KW"/>
</dbReference>
<dbReference type="SMART" id="SM00179">
    <property type="entry name" value="EGF_CA"/>
    <property type="match status" value="1"/>
</dbReference>
<evidence type="ECO:0000256" key="11">
    <source>
        <dbReference type="ARBA" id="ARBA00023136"/>
    </source>
</evidence>
<dbReference type="Gene3D" id="2.60.120.40">
    <property type="match status" value="1"/>
</dbReference>
<dbReference type="InterPro" id="IPR018097">
    <property type="entry name" value="EGF_Ca-bd_CS"/>
</dbReference>
<dbReference type="SUPFAM" id="SSF57196">
    <property type="entry name" value="EGF/Laminin"/>
    <property type="match status" value="1"/>
</dbReference>
<dbReference type="Pfam" id="PF00008">
    <property type="entry name" value="EGF"/>
    <property type="match status" value="1"/>
</dbReference>
<sequence>MSRKGVAIEPSSAKGISADRSRVTGKTWATILCGVVLFSVAVNVCLIFTIGRIHQKVFRLETQQENLNGRYGQDTNFKENQLKSLISELTSYSKGAHPREKRSRWLTGKDEIRIVNPSTGAIDTDEGVVEVRKFGFWGRICDKDWGMGEASVVCRQMGYPGALDFYKKAEKKFGIGPRTANRWLSDVQCAGNEATLAECTLNTGIGVCSNRRRWSAGVKCQDHDDCVSAPCKNGGTCIDGVKNYTCQCTPGWGGRNCSEDAMTPHSEITVSNEKFTHWEEMEVPNSHFALENGELRVTEEGHYLIYGQVGVANDQHDATFKYSILVHETPFLTCESSAGGSPPQYTCYTAGVYYLRRDDVISLMMECDRCQVTTAEDSTFFGVIKLSANLHLNKL</sequence>
<evidence type="ECO:0000256" key="1">
    <source>
        <dbReference type="ARBA" id="ARBA00004167"/>
    </source>
</evidence>
<feature type="disulfide bond" evidence="15">
    <location>
        <begin position="189"/>
        <end position="199"/>
    </location>
</feature>
<keyword evidence="7 16" id="KW-0812">Transmembrane</keyword>
<dbReference type="InterPro" id="IPR001881">
    <property type="entry name" value="EGF-like_Ca-bd_dom"/>
</dbReference>
<dbReference type="PROSITE" id="PS01187">
    <property type="entry name" value="EGF_CA"/>
    <property type="match status" value="1"/>
</dbReference>
<dbReference type="PROSITE" id="PS50049">
    <property type="entry name" value="THD_2"/>
    <property type="match status" value="1"/>
</dbReference>
<evidence type="ECO:0000256" key="16">
    <source>
        <dbReference type="SAM" id="Phobius"/>
    </source>
</evidence>
<feature type="disulfide bond" evidence="14">
    <location>
        <begin position="248"/>
        <end position="257"/>
    </location>
</feature>
<keyword evidence="4" id="KW-0202">Cytokine</keyword>
<dbReference type="InterPro" id="IPR036772">
    <property type="entry name" value="SRCR-like_dom_sf"/>
</dbReference>
<dbReference type="FunFam" id="3.10.250.10:FF:000016">
    <property type="entry name" value="Scavenger receptor cysteine-rich protein type 12"/>
    <property type="match status" value="1"/>
</dbReference>
<dbReference type="PROSITE" id="PS50287">
    <property type="entry name" value="SRCR_2"/>
    <property type="match status" value="1"/>
</dbReference>
<dbReference type="PROSITE" id="PS00022">
    <property type="entry name" value="EGF_1"/>
    <property type="match status" value="1"/>
</dbReference>
<comment type="subcellular location">
    <subcellularLocation>
        <location evidence="1">Membrane</location>
        <topology evidence="1">Single-pass membrane protein</topology>
    </subcellularLocation>
    <subcellularLocation>
        <location evidence="2">Secreted</location>
    </subcellularLocation>
</comment>
<dbReference type="OrthoDB" id="536948at2759"/>
<dbReference type="FunFam" id="2.10.25.10:FF:000006">
    <property type="entry name" value="Versican core protein-like isoform 1"/>
    <property type="match status" value="1"/>
</dbReference>
<dbReference type="PRINTS" id="PR00258">
    <property type="entry name" value="SPERACTRCPTR"/>
</dbReference>
<evidence type="ECO:0000313" key="20">
    <source>
        <dbReference type="EMBL" id="CAH1248830.1"/>
    </source>
</evidence>
<dbReference type="Pfam" id="PF00530">
    <property type="entry name" value="SRCR"/>
    <property type="match status" value="1"/>
</dbReference>
<dbReference type="GO" id="GO:0005164">
    <property type="term" value="F:tumor necrosis factor receptor binding"/>
    <property type="evidence" value="ECO:0007669"/>
    <property type="project" value="InterPro"/>
</dbReference>
<dbReference type="SMART" id="SM00202">
    <property type="entry name" value="SR"/>
    <property type="match status" value="1"/>
</dbReference>
<evidence type="ECO:0000313" key="21">
    <source>
        <dbReference type="Proteomes" id="UP000838412"/>
    </source>
</evidence>
<dbReference type="CDD" id="cd00054">
    <property type="entry name" value="EGF_CA"/>
    <property type="match status" value="1"/>
</dbReference>